<feature type="transmembrane region" description="Helical" evidence="1">
    <location>
        <begin position="32"/>
        <end position="50"/>
    </location>
</feature>
<dbReference type="RefSeq" id="WP_169250353.1">
    <property type="nucleotide sequence ID" value="NZ_SPMZ01000075.1"/>
</dbReference>
<feature type="transmembrane region" description="Helical" evidence="1">
    <location>
        <begin position="103"/>
        <end position="126"/>
    </location>
</feature>
<dbReference type="EMBL" id="SPMZ01000075">
    <property type="protein sequence ID" value="NMQ21090.1"/>
    <property type="molecule type" value="Genomic_DNA"/>
</dbReference>
<evidence type="ECO:0000313" key="3">
    <source>
        <dbReference type="Proteomes" id="UP000760480"/>
    </source>
</evidence>
<organism evidence="2 3">
    <name type="scientific">Candidatus Competibacter phosphatis</name>
    <dbReference type="NCBI Taxonomy" id="221280"/>
    <lineage>
        <taxon>Bacteria</taxon>
        <taxon>Pseudomonadati</taxon>
        <taxon>Pseudomonadota</taxon>
        <taxon>Gammaproteobacteria</taxon>
        <taxon>Candidatus Competibacteraceae</taxon>
        <taxon>Candidatus Competibacter</taxon>
    </lineage>
</organism>
<accession>A0ABX1TT03</accession>
<comment type="caution">
    <text evidence="2">The sequence shown here is derived from an EMBL/GenBank/DDBJ whole genome shotgun (WGS) entry which is preliminary data.</text>
</comment>
<protein>
    <submittedName>
        <fullName evidence="2">Uncharacterized protein</fullName>
    </submittedName>
</protein>
<reference evidence="2 3" key="1">
    <citation type="submission" date="2019-03" db="EMBL/GenBank/DDBJ databases">
        <title>Metabolic reconstructions from genomes of highly enriched 'Candidatus Accumulibacter' and 'Candidatus Competibacter' bioreactor populations.</title>
        <authorList>
            <person name="Annavajhala M.K."/>
            <person name="Welles L."/>
            <person name="Abbas B."/>
            <person name="Sorokin D."/>
            <person name="Park H."/>
            <person name="Van Loosdrecht M."/>
            <person name="Chandran K."/>
        </authorList>
    </citation>
    <scope>NUCLEOTIDE SEQUENCE [LARGE SCALE GENOMIC DNA]</scope>
    <source>
        <strain evidence="2 3">SBR_G</strain>
    </source>
</reference>
<keyword evidence="1" id="KW-0472">Membrane</keyword>
<keyword evidence="1" id="KW-0812">Transmembrane</keyword>
<gene>
    <name evidence="2" type="ORF">E4P82_18955</name>
</gene>
<keyword evidence="3" id="KW-1185">Reference proteome</keyword>
<sequence>MSETRMDNIPSLETVAALVTQAARHFHRLFEYVGFVVGFLLVGFGGYRFYTCARDPQRSPWTPLFFVVAGVSLVYLNQGYRAASLTFLGIDDTLMYAPATSDWSTLMMGACLAIIQFLGVLALLRASWLLRLVGSGELGRHAMARAAVFFVAGVLALNILQTVRVVFATLGTTSPLD</sequence>
<evidence type="ECO:0000256" key="1">
    <source>
        <dbReference type="SAM" id="Phobius"/>
    </source>
</evidence>
<dbReference type="Proteomes" id="UP000760480">
    <property type="component" value="Unassembled WGS sequence"/>
</dbReference>
<name>A0ABX1TT03_9GAMM</name>
<proteinExistence type="predicted"/>
<evidence type="ECO:0000313" key="2">
    <source>
        <dbReference type="EMBL" id="NMQ21090.1"/>
    </source>
</evidence>
<keyword evidence="1" id="KW-1133">Transmembrane helix</keyword>
<feature type="transmembrane region" description="Helical" evidence="1">
    <location>
        <begin position="62"/>
        <end position="83"/>
    </location>
</feature>
<feature type="transmembrane region" description="Helical" evidence="1">
    <location>
        <begin position="147"/>
        <end position="167"/>
    </location>
</feature>